<evidence type="ECO:0000313" key="1">
    <source>
        <dbReference type="EMBL" id="KKN55080.1"/>
    </source>
</evidence>
<proteinExistence type="predicted"/>
<comment type="caution">
    <text evidence="1">The sequence shown here is derived from an EMBL/GenBank/DDBJ whole genome shotgun (WGS) entry which is preliminary data.</text>
</comment>
<gene>
    <name evidence="1" type="ORF">LCGC14_0586010</name>
</gene>
<name>A0A0F9REZ2_9ZZZZ</name>
<organism evidence="1">
    <name type="scientific">marine sediment metagenome</name>
    <dbReference type="NCBI Taxonomy" id="412755"/>
    <lineage>
        <taxon>unclassified sequences</taxon>
        <taxon>metagenomes</taxon>
        <taxon>ecological metagenomes</taxon>
    </lineage>
</organism>
<sequence>MSTFLNYIHPTLNSVTILNNNSEFKRAQFTQEIIDSIRNAPKYCSFYSHVFNKFMALGLQLKAKKERFFENEDWSNRENRDGLMRKIEKFLNEHT</sequence>
<reference evidence="1" key="1">
    <citation type="journal article" date="2015" name="Nature">
        <title>Complex archaea that bridge the gap between prokaryotes and eukaryotes.</title>
        <authorList>
            <person name="Spang A."/>
            <person name="Saw J.H."/>
            <person name="Jorgensen S.L."/>
            <person name="Zaremba-Niedzwiedzka K."/>
            <person name="Martijn J."/>
            <person name="Lind A.E."/>
            <person name="van Eijk R."/>
            <person name="Schleper C."/>
            <person name="Guy L."/>
            <person name="Ettema T.J."/>
        </authorList>
    </citation>
    <scope>NUCLEOTIDE SEQUENCE</scope>
</reference>
<dbReference type="EMBL" id="LAZR01000901">
    <property type="protein sequence ID" value="KKN55080.1"/>
    <property type="molecule type" value="Genomic_DNA"/>
</dbReference>
<accession>A0A0F9REZ2</accession>
<protein>
    <submittedName>
        <fullName evidence="1">Uncharacterized protein</fullName>
    </submittedName>
</protein>
<dbReference type="AlphaFoldDB" id="A0A0F9REZ2"/>